<evidence type="ECO:0000313" key="2">
    <source>
        <dbReference type="EMBL" id="MFC6868564.1"/>
    </source>
</evidence>
<gene>
    <name evidence="2" type="ORF">ACFQGD_15605</name>
</gene>
<keyword evidence="3" id="KW-1185">Reference proteome</keyword>
<comment type="caution">
    <text evidence="2">The sequence shown here is derived from an EMBL/GenBank/DDBJ whole genome shotgun (WGS) entry which is preliminary data.</text>
</comment>
<accession>A0ABW2C191</accession>
<protein>
    <submittedName>
        <fullName evidence="2">Uncharacterized protein</fullName>
    </submittedName>
</protein>
<feature type="region of interest" description="Disordered" evidence="1">
    <location>
        <begin position="51"/>
        <end position="75"/>
    </location>
</feature>
<evidence type="ECO:0000313" key="3">
    <source>
        <dbReference type="Proteomes" id="UP001596337"/>
    </source>
</evidence>
<sequence>MITQRGPLTTSVTNEPTAEERSHAVRVVASYARDATELIDLLDMLGLAASEAHEPGSAPDQVERREQAAARGRRGRPLLVSELTEMFAGADVEARAGVR</sequence>
<dbReference type="EMBL" id="JBHSXX010000001">
    <property type="protein sequence ID" value="MFC6868564.1"/>
    <property type="molecule type" value="Genomic_DNA"/>
</dbReference>
<organism evidence="2 3">
    <name type="scientific">Haloechinothrix salitolerans</name>
    <dbReference type="NCBI Taxonomy" id="926830"/>
    <lineage>
        <taxon>Bacteria</taxon>
        <taxon>Bacillati</taxon>
        <taxon>Actinomycetota</taxon>
        <taxon>Actinomycetes</taxon>
        <taxon>Pseudonocardiales</taxon>
        <taxon>Pseudonocardiaceae</taxon>
        <taxon>Haloechinothrix</taxon>
    </lineage>
</organism>
<reference evidence="3" key="1">
    <citation type="journal article" date="2019" name="Int. J. Syst. Evol. Microbiol.">
        <title>The Global Catalogue of Microorganisms (GCM) 10K type strain sequencing project: providing services to taxonomists for standard genome sequencing and annotation.</title>
        <authorList>
            <consortium name="The Broad Institute Genomics Platform"/>
            <consortium name="The Broad Institute Genome Sequencing Center for Infectious Disease"/>
            <person name="Wu L."/>
            <person name="Ma J."/>
        </authorList>
    </citation>
    <scope>NUCLEOTIDE SEQUENCE [LARGE SCALE GENOMIC DNA]</scope>
    <source>
        <strain evidence="3">KCTC 32255</strain>
    </source>
</reference>
<name>A0ABW2C191_9PSEU</name>
<dbReference type="RefSeq" id="WP_345392522.1">
    <property type="nucleotide sequence ID" value="NZ_BAABLA010000011.1"/>
</dbReference>
<dbReference type="Proteomes" id="UP001596337">
    <property type="component" value="Unassembled WGS sequence"/>
</dbReference>
<proteinExistence type="predicted"/>
<evidence type="ECO:0000256" key="1">
    <source>
        <dbReference type="SAM" id="MobiDB-lite"/>
    </source>
</evidence>